<dbReference type="PANTHER" id="PTHR43646:SF2">
    <property type="entry name" value="GLYCOSYLTRANSFERASE 2-LIKE DOMAIN-CONTAINING PROTEIN"/>
    <property type="match status" value="1"/>
</dbReference>
<evidence type="ECO:0000313" key="10">
    <source>
        <dbReference type="Proteomes" id="UP001225906"/>
    </source>
</evidence>
<keyword evidence="4 9" id="KW-0808">Transferase</keyword>
<evidence type="ECO:0000259" key="8">
    <source>
        <dbReference type="Pfam" id="PF02709"/>
    </source>
</evidence>
<dbReference type="Pfam" id="PF00535">
    <property type="entry name" value="Glycos_transf_2"/>
    <property type="match status" value="1"/>
</dbReference>
<protein>
    <submittedName>
        <fullName evidence="9">Glycosyltransferase</fullName>
        <ecNumber evidence="9">2.4.-.-</ecNumber>
    </submittedName>
</protein>
<dbReference type="EC" id="2.4.-.-" evidence="9"/>
<keyword evidence="2" id="KW-1003">Cell membrane</keyword>
<reference evidence="10" key="1">
    <citation type="journal article" date="2019" name="Int. J. Syst. Evol. Microbiol.">
        <title>The Global Catalogue of Microorganisms (GCM) 10K type strain sequencing project: providing services to taxonomists for standard genome sequencing and annotation.</title>
        <authorList>
            <consortium name="The Broad Institute Genomics Platform"/>
            <consortium name="The Broad Institute Genome Sequencing Center for Infectious Disease"/>
            <person name="Wu L."/>
            <person name="Ma J."/>
        </authorList>
    </citation>
    <scope>NUCLEOTIDE SEQUENCE [LARGE SCALE GENOMIC DNA]</scope>
    <source>
        <strain evidence="10">VKM B-3159</strain>
    </source>
</reference>
<dbReference type="InterPro" id="IPR029044">
    <property type="entry name" value="Nucleotide-diphossugar_trans"/>
</dbReference>
<feature type="domain" description="Glycosyltransferase 2-like" evidence="7">
    <location>
        <begin position="11"/>
        <end position="135"/>
    </location>
</feature>
<evidence type="ECO:0000256" key="2">
    <source>
        <dbReference type="ARBA" id="ARBA00022475"/>
    </source>
</evidence>
<proteinExistence type="predicted"/>
<keyword evidence="5 6" id="KW-0472">Membrane</keyword>
<dbReference type="PANTHER" id="PTHR43646">
    <property type="entry name" value="GLYCOSYLTRANSFERASE"/>
    <property type="match status" value="1"/>
</dbReference>
<accession>A0ABT9JT54</accession>
<evidence type="ECO:0000256" key="3">
    <source>
        <dbReference type="ARBA" id="ARBA00022676"/>
    </source>
</evidence>
<dbReference type="InterPro" id="IPR027791">
    <property type="entry name" value="Galactosyl_T_C"/>
</dbReference>
<evidence type="ECO:0000256" key="4">
    <source>
        <dbReference type="ARBA" id="ARBA00022679"/>
    </source>
</evidence>
<feature type="transmembrane region" description="Helical" evidence="6">
    <location>
        <begin position="295"/>
        <end position="314"/>
    </location>
</feature>
<comment type="subcellular location">
    <subcellularLocation>
        <location evidence="1">Cell membrane</location>
    </subcellularLocation>
</comment>
<evidence type="ECO:0000313" key="9">
    <source>
        <dbReference type="EMBL" id="MDP8567763.1"/>
    </source>
</evidence>
<organism evidence="9 10">
    <name type="scientific">Methylophilus aquaticus</name>
    <dbReference type="NCBI Taxonomy" id="1971610"/>
    <lineage>
        <taxon>Bacteria</taxon>
        <taxon>Pseudomonadati</taxon>
        <taxon>Pseudomonadota</taxon>
        <taxon>Betaproteobacteria</taxon>
        <taxon>Nitrosomonadales</taxon>
        <taxon>Methylophilaceae</taxon>
        <taxon>Methylophilus</taxon>
    </lineage>
</organism>
<evidence type="ECO:0000256" key="6">
    <source>
        <dbReference type="SAM" id="Phobius"/>
    </source>
</evidence>
<keyword evidence="6" id="KW-0812">Transmembrane</keyword>
<dbReference type="Gene3D" id="3.90.550.10">
    <property type="entry name" value="Spore Coat Polysaccharide Biosynthesis Protein SpsA, Chain A"/>
    <property type="match status" value="1"/>
</dbReference>
<dbReference type="RefSeq" id="WP_306389475.1">
    <property type="nucleotide sequence ID" value="NZ_JAVCAP010000014.1"/>
</dbReference>
<dbReference type="InterPro" id="IPR001173">
    <property type="entry name" value="Glyco_trans_2-like"/>
</dbReference>
<gene>
    <name evidence="9" type="ORF">Q9291_07865</name>
</gene>
<evidence type="ECO:0000259" key="7">
    <source>
        <dbReference type="Pfam" id="PF00535"/>
    </source>
</evidence>
<evidence type="ECO:0000256" key="5">
    <source>
        <dbReference type="ARBA" id="ARBA00023136"/>
    </source>
</evidence>
<keyword evidence="10" id="KW-1185">Reference proteome</keyword>
<dbReference type="Proteomes" id="UP001225906">
    <property type="component" value="Unassembled WGS sequence"/>
</dbReference>
<dbReference type="Pfam" id="PF02709">
    <property type="entry name" value="Glyco_transf_7C"/>
    <property type="match status" value="1"/>
</dbReference>
<keyword evidence="6" id="KW-1133">Transmembrane helix</keyword>
<sequence>MSITHFNQIGVVVIGRNEGDRLVKCLKSIQSTTDAIVYVDSASVDSSVLNASNLGVNVLNLNMQLPFTAARARNAGFEHLMALYPEIVFVQFVDGDCEVVDGWVPIAVDFLSSHQEFAIVCGRRRERFPGSSVYNFQCDLEWNTSVGETKACGGDFLARVDHFKAVGGFNDQLIAGEEPELCVRLRNAGWKIQRINADMTWHDANILRFGQWWKRNVRAGHAYAEGYALHGAKPEQHKKKEVLRALLWGGVLPFSFLAFALLSCWSVAIFLLLIYLVQFFRLRTRFSGHIFANRLALLMLLAKFAELQGVLMFGKNRLFGRKARIIEYK</sequence>
<dbReference type="EMBL" id="JAVCAP010000014">
    <property type="protein sequence ID" value="MDP8567763.1"/>
    <property type="molecule type" value="Genomic_DNA"/>
</dbReference>
<feature type="domain" description="Galactosyltransferase C-terminal" evidence="8">
    <location>
        <begin position="143"/>
        <end position="198"/>
    </location>
</feature>
<keyword evidence="3 9" id="KW-0328">Glycosyltransferase</keyword>
<dbReference type="SUPFAM" id="SSF53448">
    <property type="entry name" value="Nucleotide-diphospho-sugar transferases"/>
    <property type="match status" value="1"/>
</dbReference>
<comment type="caution">
    <text evidence="9">The sequence shown here is derived from an EMBL/GenBank/DDBJ whole genome shotgun (WGS) entry which is preliminary data.</text>
</comment>
<evidence type="ECO:0000256" key="1">
    <source>
        <dbReference type="ARBA" id="ARBA00004236"/>
    </source>
</evidence>
<feature type="transmembrane region" description="Helical" evidence="6">
    <location>
        <begin position="246"/>
        <end position="275"/>
    </location>
</feature>
<dbReference type="GO" id="GO:0016757">
    <property type="term" value="F:glycosyltransferase activity"/>
    <property type="evidence" value="ECO:0007669"/>
    <property type="project" value="UniProtKB-KW"/>
</dbReference>
<name>A0ABT9JT54_9PROT</name>